<gene>
    <name evidence="10" type="ORF">NEOLEDRAFT_1126721</name>
</gene>
<dbReference type="InterPro" id="IPR013087">
    <property type="entry name" value="Znf_C2H2_type"/>
</dbReference>
<protein>
    <recommendedName>
        <fullName evidence="9">C2H2-type domain-containing protein</fullName>
    </recommendedName>
</protein>
<keyword evidence="3" id="KW-0677">Repeat</keyword>
<evidence type="ECO:0000256" key="4">
    <source>
        <dbReference type="ARBA" id="ARBA00022771"/>
    </source>
</evidence>
<dbReference type="GO" id="GO:0000978">
    <property type="term" value="F:RNA polymerase II cis-regulatory region sequence-specific DNA binding"/>
    <property type="evidence" value="ECO:0007669"/>
    <property type="project" value="TreeGrafter"/>
</dbReference>
<feature type="domain" description="C2H2-type" evidence="9">
    <location>
        <begin position="120"/>
        <end position="149"/>
    </location>
</feature>
<evidence type="ECO:0000256" key="3">
    <source>
        <dbReference type="ARBA" id="ARBA00022737"/>
    </source>
</evidence>
<dbReference type="OrthoDB" id="427030at2759"/>
<reference evidence="10 11" key="1">
    <citation type="journal article" date="2016" name="Mol. Biol. Evol.">
        <title>Comparative Genomics of Early-Diverging Mushroom-Forming Fungi Provides Insights into the Origins of Lignocellulose Decay Capabilities.</title>
        <authorList>
            <person name="Nagy L.G."/>
            <person name="Riley R."/>
            <person name="Tritt A."/>
            <person name="Adam C."/>
            <person name="Daum C."/>
            <person name="Floudas D."/>
            <person name="Sun H."/>
            <person name="Yadav J.S."/>
            <person name="Pangilinan J."/>
            <person name="Larsson K.H."/>
            <person name="Matsuura K."/>
            <person name="Barry K."/>
            <person name="Labutti K."/>
            <person name="Kuo R."/>
            <person name="Ohm R.A."/>
            <person name="Bhattacharya S.S."/>
            <person name="Shirouzu T."/>
            <person name="Yoshinaga Y."/>
            <person name="Martin F.M."/>
            <person name="Grigoriev I.V."/>
            <person name="Hibbett D.S."/>
        </authorList>
    </citation>
    <scope>NUCLEOTIDE SEQUENCE [LARGE SCALE GENOMIC DNA]</scope>
    <source>
        <strain evidence="10 11">HHB14362 ss-1</strain>
    </source>
</reference>
<evidence type="ECO:0000256" key="7">
    <source>
        <dbReference type="PROSITE-ProRule" id="PRU00042"/>
    </source>
</evidence>
<dbReference type="GO" id="GO:0005634">
    <property type="term" value="C:nucleus"/>
    <property type="evidence" value="ECO:0007669"/>
    <property type="project" value="UniProtKB-SubCell"/>
</dbReference>
<keyword evidence="2" id="KW-0479">Metal-binding</keyword>
<feature type="domain" description="C2H2-type" evidence="9">
    <location>
        <begin position="150"/>
        <end position="180"/>
    </location>
</feature>
<dbReference type="PROSITE" id="PS00028">
    <property type="entry name" value="ZINC_FINGER_C2H2_1"/>
    <property type="match status" value="7"/>
</dbReference>
<sequence>MSTVTTSTVSRKRRHSEAELIVRLSTPLPSDVDDASVAGPSTGPRIIVNGVLTSGAIRKYKCLYEGCKKAYTKPSRLAEHERSHTGERPFVCSVCNKSYSRETHLQAHTRSHLPESERPFVCLKGGCEKRFWTSQHLRAHEEWHRGEKPFQCTHEGCQEAFTKHHQLRAHVCSAHSPPGTKPYICTREGCDKSFATNQKLRTHLKVHDDKRYTCVHPSCQPSVFYPTWTALQAHIRTAHPPTCPYSQCGGRTFTQQKGLRAHMKLHASEEEFKLKMPVGEGDEGREIKRRRGGEWGREWVCGVDGCGRDFKSKKALGVHVNVTHFGKRDHICPTEGCGARFGYKHLLQRHTARRHQRGESSDAPSNDEEPQPSESEEETMPDGGIDFLTGKAYADGAKEVSTRKLRCPFPDAPFLQTGTGQRCEYAFSRAYDLRRHLRAIHAVEAVKEDVDVWVAAERKSGRGGL</sequence>
<evidence type="ECO:0000256" key="6">
    <source>
        <dbReference type="ARBA" id="ARBA00023242"/>
    </source>
</evidence>
<dbReference type="PANTHER" id="PTHR19818">
    <property type="entry name" value="ZINC FINGER PROTEIN ZIC AND GLI"/>
    <property type="match status" value="1"/>
</dbReference>
<dbReference type="FunFam" id="3.30.160.60:FF:000072">
    <property type="entry name" value="zinc finger protein 143 isoform X1"/>
    <property type="match status" value="1"/>
</dbReference>
<proteinExistence type="predicted"/>
<feature type="region of interest" description="Disordered" evidence="8">
    <location>
        <begin position="350"/>
        <end position="388"/>
    </location>
</feature>
<dbReference type="FunFam" id="3.30.160.60:FF:000358">
    <property type="entry name" value="zinc finger protein 24"/>
    <property type="match status" value="1"/>
</dbReference>
<dbReference type="PANTHER" id="PTHR19818:SF139">
    <property type="entry name" value="PAIR-RULE PROTEIN ODD-PAIRED"/>
    <property type="match status" value="1"/>
</dbReference>
<evidence type="ECO:0000259" key="9">
    <source>
        <dbReference type="PROSITE" id="PS50157"/>
    </source>
</evidence>
<evidence type="ECO:0000313" key="11">
    <source>
        <dbReference type="Proteomes" id="UP000076761"/>
    </source>
</evidence>
<feature type="domain" description="C2H2-type" evidence="9">
    <location>
        <begin position="90"/>
        <end position="117"/>
    </location>
</feature>
<dbReference type="SMART" id="SM00355">
    <property type="entry name" value="ZnF_C2H2"/>
    <property type="match status" value="10"/>
</dbReference>
<dbReference type="InParanoid" id="A0A165VPY9"/>
<dbReference type="PROSITE" id="PS50157">
    <property type="entry name" value="ZINC_FINGER_C2H2_2"/>
    <property type="match status" value="6"/>
</dbReference>
<organism evidence="10 11">
    <name type="scientific">Neolentinus lepideus HHB14362 ss-1</name>
    <dbReference type="NCBI Taxonomy" id="1314782"/>
    <lineage>
        <taxon>Eukaryota</taxon>
        <taxon>Fungi</taxon>
        <taxon>Dikarya</taxon>
        <taxon>Basidiomycota</taxon>
        <taxon>Agaricomycotina</taxon>
        <taxon>Agaricomycetes</taxon>
        <taxon>Gloeophyllales</taxon>
        <taxon>Gloeophyllaceae</taxon>
        <taxon>Neolentinus</taxon>
    </lineage>
</organism>
<evidence type="ECO:0000313" key="10">
    <source>
        <dbReference type="EMBL" id="KZT30002.1"/>
    </source>
</evidence>
<name>A0A165VPY9_9AGAM</name>
<dbReference type="Gene3D" id="3.30.160.60">
    <property type="entry name" value="Classic Zinc Finger"/>
    <property type="match status" value="7"/>
</dbReference>
<feature type="domain" description="C2H2-type" evidence="9">
    <location>
        <begin position="299"/>
        <end position="329"/>
    </location>
</feature>
<keyword evidence="5" id="KW-0862">Zinc</keyword>
<evidence type="ECO:0000256" key="8">
    <source>
        <dbReference type="SAM" id="MobiDB-lite"/>
    </source>
</evidence>
<dbReference type="Proteomes" id="UP000076761">
    <property type="component" value="Unassembled WGS sequence"/>
</dbReference>
<comment type="subcellular location">
    <subcellularLocation>
        <location evidence="1">Nucleus</location>
    </subcellularLocation>
</comment>
<evidence type="ECO:0000256" key="1">
    <source>
        <dbReference type="ARBA" id="ARBA00004123"/>
    </source>
</evidence>
<feature type="compositionally biased region" description="Acidic residues" evidence="8">
    <location>
        <begin position="365"/>
        <end position="380"/>
    </location>
</feature>
<accession>A0A165VPY9</accession>
<feature type="domain" description="C2H2-type" evidence="9">
    <location>
        <begin position="60"/>
        <end position="89"/>
    </location>
</feature>
<keyword evidence="6" id="KW-0539">Nucleus</keyword>
<keyword evidence="4 7" id="KW-0863">Zinc-finger</keyword>
<dbReference type="STRING" id="1314782.A0A165VPY9"/>
<dbReference type="EMBL" id="KV425552">
    <property type="protein sequence ID" value="KZT30002.1"/>
    <property type="molecule type" value="Genomic_DNA"/>
</dbReference>
<evidence type="ECO:0000256" key="5">
    <source>
        <dbReference type="ARBA" id="ARBA00022833"/>
    </source>
</evidence>
<dbReference type="GO" id="GO:0045944">
    <property type="term" value="P:positive regulation of transcription by RNA polymerase II"/>
    <property type="evidence" value="ECO:0007669"/>
    <property type="project" value="UniProtKB-ARBA"/>
</dbReference>
<evidence type="ECO:0000256" key="2">
    <source>
        <dbReference type="ARBA" id="ARBA00022723"/>
    </source>
</evidence>
<keyword evidence="11" id="KW-1185">Reference proteome</keyword>
<dbReference type="GO" id="GO:0008270">
    <property type="term" value="F:zinc ion binding"/>
    <property type="evidence" value="ECO:0007669"/>
    <property type="project" value="UniProtKB-KW"/>
</dbReference>
<feature type="domain" description="C2H2-type" evidence="9">
    <location>
        <begin position="183"/>
        <end position="212"/>
    </location>
</feature>
<dbReference type="GO" id="GO:0000981">
    <property type="term" value="F:DNA-binding transcription factor activity, RNA polymerase II-specific"/>
    <property type="evidence" value="ECO:0007669"/>
    <property type="project" value="UniProtKB-ARBA"/>
</dbReference>
<dbReference type="InterPro" id="IPR050329">
    <property type="entry name" value="GLI_C2H2-zinc-finger"/>
</dbReference>
<dbReference type="FunFam" id="3.30.160.60:FF:001102">
    <property type="entry name" value="Transcription factor IIIA"/>
    <property type="match status" value="1"/>
</dbReference>
<dbReference type="InterPro" id="IPR036236">
    <property type="entry name" value="Znf_C2H2_sf"/>
</dbReference>
<dbReference type="SUPFAM" id="SSF57667">
    <property type="entry name" value="beta-beta-alpha zinc fingers"/>
    <property type="match status" value="5"/>
</dbReference>
<dbReference type="AlphaFoldDB" id="A0A165VPY9"/>
<dbReference type="Pfam" id="PF00096">
    <property type="entry name" value="zf-C2H2"/>
    <property type="match status" value="2"/>
</dbReference>